<dbReference type="PROSITE" id="PS50972">
    <property type="entry name" value="PTERIN_BINDING"/>
    <property type="match status" value="1"/>
</dbReference>
<dbReference type="GO" id="GO:0046654">
    <property type="term" value="P:tetrahydrofolate biosynthetic process"/>
    <property type="evidence" value="ECO:0007669"/>
    <property type="project" value="TreeGrafter"/>
</dbReference>
<comment type="pathway">
    <text evidence="3">Cofactor biosynthesis; tetrahydrofolate biosynthesis; 7,8-dihydrofolate from 2-amino-4-hydroxy-6-hydroxymethyl-7,8-dihydropteridine diphosphate and 4-aminobenzoate: step 1/2.</text>
</comment>
<dbReference type="EMBL" id="CP030850">
    <property type="protein sequence ID" value="AXE21070.1"/>
    <property type="molecule type" value="Genomic_DNA"/>
</dbReference>
<dbReference type="InterPro" id="IPR006390">
    <property type="entry name" value="DHP_synth_dom"/>
</dbReference>
<dbReference type="Gene3D" id="3.20.20.20">
    <property type="entry name" value="Dihydropteroate synthase-like"/>
    <property type="match status" value="1"/>
</dbReference>
<keyword evidence="11" id="KW-1185">Reference proteome</keyword>
<dbReference type="GO" id="GO:0046872">
    <property type="term" value="F:metal ion binding"/>
    <property type="evidence" value="ECO:0007669"/>
    <property type="project" value="UniProtKB-KW"/>
</dbReference>
<evidence type="ECO:0000256" key="2">
    <source>
        <dbReference type="ARBA" id="ARBA00001946"/>
    </source>
</evidence>
<dbReference type="Pfam" id="PF00809">
    <property type="entry name" value="Pterin_bind"/>
    <property type="match status" value="1"/>
</dbReference>
<dbReference type="Proteomes" id="UP000251993">
    <property type="component" value="Chromosome"/>
</dbReference>
<reference evidence="10 11" key="1">
    <citation type="submission" date="2018-07" db="EMBL/GenBank/DDBJ databases">
        <title>Genome sequencing of Runella.</title>
        <authorList>
            <person name="Baek M.-G."/>
            <person name="Yi H."/>
        </authorList>
    </citation>
    <scope>NUCLEOTIDE SEQUENCE [LARGE SCALE GENOMIC DNA]</scope>
    <source>
        <strain evidence="10 11">HYN0085</strain>
    </source>
</reference>
<dbReference type="PROSITE" id="PS00793">
    <property type="entry name" value="DHPS_2"/>
    <property type="match status" value="1"/>
</dbReference>
<keyword evidence="8" id="KW-0289">Folate biosynthesis</keyword>
<dbReference type="NCBIfam" id="TIGR01496">
    <property type="entry name" value="DHPS"/>
    <property type="match status" value="1"/>
</dbReference>
<dbReference type="EC" id="2.5.1.15" evidence="4"/>
<keyword evidence="6" id="KW-0479">Metal-binding</keyword>
<evidence type="ECO:0000313" key="11">
    <source>
        <dbReference type="Proteomes" id="UP000251993"/>
    </source>
</evidence>
<feature type="domain" description="Pterin-binding" evidence="9">
    <location>
        <begin position="17"/>
        <end position="269"/>
    </location>
</feature>
<dbReference type="SUPFAM" id="SSF51717">
    <property type="entry name" value="Dihydropteroate synthetase-like"/>
    <property type="match status" value="1"/>
</dbReference>
<dbReference type="GO" id="GO:0004156">
    <property type="term" value="F:dihydropteroate synthase activity"/>
    <property type="evidence" value="ECO:0007669"/>
    <property type="project" value="UniProtKB-EC"/>
</dbReference>
<protein>
    <recommendedName>
        <fullName evidence="4">dihydropteroate synthase</fullName>
        <ecNumber evidence="4">2.5.1.15</ecNumber>
    </recommendedName>
</protein>
<dbReference type="OrthoDB" id="9811744at2"/>
<evidence type="ECO:0000259" key="9">
    <source>
        <dbReference type="PROSITE" id="PS50972"/>
    </source>
</evidence>
<evidence type="ECO:0000256" key="4">
    <source>
        <dbReference type="ARBA" id="ARBA00012458"/>
    </source>
</evidence>
<keyword evidence="5 10" id="KW-0808">Transferase</keyword>
<comment type="catalytic activity">
    <reaction evidence="1">
        <text>(7,8-dihydropterin-6-yl)methyl diphosphate + 4-aminobenzoate = 7,8-dihydropteroate + diphosphate</text>
        <dbReference type="Rhea" id="RHEA:19949"/>
        <dbReference type="ChEBI" id="CHEBI:17836"/>
        <dbReference type="ChEBI" id="CHEBI:17839"/>
        <dbReference type="ChEBI" id="CHEBI:33019"/>
        <dbReference type="ChEBI" id="CHEBI:72950"/>
        <dbReference type="EC" id="2.5.1.15"/>
    </reaction>
</comment>
<evidence type="ECO:0000313" key="10">
    <source>
        <dbReference type="EMBL" id="AXE21070.1"/>
    </source>
</evidence>
<evidence type="ECO:0000256" key="1">
    <source>
        <dbReference type="ARBA" id="ARBA00000012"/>
    </source>
</evidence>
<evidence type="ECO:0000256" key="8">
    <source>
        <dbReference type="ARBA" id="ARBA00022909"/>
    </source>
</evidence>
<accession>A0A344TQZ9</accession>
<sequence length="278" mass="30608">MKKTLNIGGKLLDLSTPQVMGIMNITPDSFYSESRVNQLDEAYKKAERMLSEGASILDLGGHSTRPGADAVSEQEERKRILPVVEMLCKHFPNAILSIDTFRASVARQAVEAGAHIINDIAGGNLDPQMFETVAALNVPYILMHSRGTPQTMKDLNQYEDLVTDVLQELQAKIYQLQQLGVKDIVADMGFGFAKNADQNYVLLNELRSFQALNVPILAGVSRKSMIWRKLNITPDQSLNGTTVLNTVALLNGASILRVHDVKEAVEAVKLVGLLHGKW</sequence>
<dbReference type="AlphaFoldDB" id="A0A344TQZ9"/>
<gene>
    <name evidence="10" type="primary">folP</name>
    <name evidence="10" type="ORF">DR864_26705</name>
</gene>
<dbReference type="PANTHER" id="PTHR20941:SF1">
    <property type="entry name" value="FOLIC ACID SYNTHESIS PROTEIN FOL1"/>
    <property type="match status" value="1"/>
</dbReference>
<dbReference type="InterPro" id="IPR045031">
    <property type="entry name" value="DHP_synth-like"/>
</dbReference>
<evidence type="ECO:0000256" key="3">
    <source>
        <dbReference type="ARBA" id="ARBA00004763"/>
    </source>
</evidence>
<evidence type="ECO:0000256" key="7">
    <source>
        <dbReference type="ARBA" id="ARBA00022842"/>
    </source>
</evidence>
<dbReference type="GO" id="GO:0046656">
    <property type="term" value="P:folic acid biosynthetic process"/>
    <property type="evidence" value="ECO:0007669"/>
    <property type="project" value="UniProtKB-KW"/>
</dbReference>
<comment type="cofactor">
    <cofactor evidence="2">
        <name>Mg(2+)</name>
        <dbReference type="ChEBI" id="CHEBI:18420"/>
    </cofactor>
</comment>
<name>A0A344TQZ9_9BACT</name>
<dbReference type="KEGG" id="run:DR864_26705"/>
<dbReference type="RefSeq" id="WP_114069832.1">
    <property type="nucleotide sequence ID" value="NZ_CP030850.1"/>
</dbReference>
<dbReference type="CDD" id="cd00739">
    <property type="entry name" value="DHPS"/>
    <property type="match status" value="1"/>
</dbReference>
<evidence type="ECO:0000256" key="5">
    <source>
        <dbReference type="ARBA" id="ARBA00022679"/>
    </source>
</evidence>
<dbReference type="InterPro" id="IPR000489">
    <property type="entry name" value="Pterin-binding_dom"/>
</dbReference>
<evidence type="ECO:0000256" key="6">
    <source>
        <dbReference type="ARBA" id="ARBA00022723"/>
    </source>
</evidence>
<keyword evidence="7" id="KW-0460">Magnesium</keyword>
<organism evidence="10 11">
    <name type="scientific">Runella rosea</name>
    <dbReference type="NCBI Taxonomy" id="2259595"/>
    <lineage>
        <taxon>Bacteria</taxon>
        <taxon>Pseudomonadati</taxon>
        <taxon>Bacteroidota</taxon>
        <taxon>Cytophagia</taxon>
        <taxon>Cytophagales</taxon>
        <taxon>Spirosomataceae</taxon>
        <taxon>Runella</taxon>
    </lineage>
</organism>
<dbReference type="PANTHER" id="PTHR20941">
    <property type="entry name" value="FOLATE SYNTHESIS PROTEINS"/>
    <property type="match status" value="1"/>
</dbReference>
<dbReference type="InterPro" id="IPR011005">
    <property type="entry name" value="Dihydropteroate_synth-like_sf"/>
</dbReference>
<proteinExistence type="predicted"/>
<dbReference type="GO" id="GO:0005829">
    <property type="term" value="C:cytosol"/>
    <property type="evidence" value="ECO:0007669"/>
    <property type="project" value="TreeGrafter"/>
</dbReference>